<feature type="transmembrane region" description="Helical" evidence="7">
    <location>
        <begin position="177"/>
        <end position="196"/>
    </location>
</feature>
<evidence type="ECO:0000256" key="5">
    <source>
        <dbReference type="ARBA" id="ARBA00038359"/>
    </source>
</evidence>
<evidence type="ECO:0000256" key="4">
    <source>
        <dbReference type="ARBA" id="ARBA00023136"/>
    </source>
</evidence>
<feature type="compositionally biased region" description="Low complexity" evidence="6">
    <location>
        <begin position="300"/>
        <end position="314"/>
    </location>
</feature>
<protein>
    <submittedName>
        <fullName evidence="9">Wortmanamides biosynthesis cluster C-like protein</fullName>
    </submittedName>
</protein>
<evidence type="ECO:0000259" key="8">
    <source>
        <dbReference type="Pfam" id="PF20684"/>
    </source>
</evidence>
<evidence type="ECO:0000313" key="9">
    <source>
        <dbReference type="EMBL" id="KAK5992099.1"/>
    </source>
</evidence>
<accession>A0ABR0SIW3</accession>
<feature type="transmembrane region" description="Helical" evidence="7">
    <location>
        <begin position="259"/>
        <end position="279"/>
    </location>
</feature>
<evidence type="ECO:0000256" key="7">
    <source>
        <dbReference type="SAM" id="Phobius"/>
    </source>
</evidence>
<name>A0ABR0SIW3_9HYPO</name>
<comment type="similarity">
    <text evidence="5">Belongs to the SAT4 family.</text>
</comment>
<dbReference type="InterPro" id="IPR049326">
    <property type="entry name" value="Rhodopsin_dom_fungi"/>
</dbReference>
<keyword evidence="3 7" id="KW-1133">Transmembrane helix</keyword>
<proteinExistence type="inferred from homology"/>
<feature type="transmembrane region" description="Helical" evidence="7">
    <location>
        <begin position="136"/>
        <end position="157"/>
    </location>
</feature>
<reference evidence="9 10" key="1">
    <citation type="submission" date="2024-01" db="EMBL/GenBank/DDBJ databases">
        <title>Complete genome of Cladobotryum mycophilum ATHUM6906.</title>
        <authorList>
            <person name="Christinaki A.C."/>
            <person name="Myridakis A.I."/>
            <person name="Kouvelis V.N."/>
        </authorList>
    </citation>
    <scope>NUCLEOTIDE SEQUENCE [LARGE SCALE GENOMIC DNA]</scope>
    <source>
        <strain evidence="9 10">ATHUM6906</strain>
    </source>
</reference>
<dbReference type="InterPro" id="IPR052337">
    <property type="entry name" value="SAT4-like"/>
</dbReference>
<dbReference type="PANTHER" id="PTHR33048:SF151">
    <property type="entry name" value="INTEGRAL MEMBRANE PROTEIN"/>
    <property type="match status" value="1"/>
</dbReference>
<organism evidence="9 10">
    <name type="scientific">Cladobotryum mycophilum</name>
    <dbReference type="NCBI Taxonomy" id="491253"/>
    <lineage>
        <taxon>Eukaryota</taxon>
        <taxon>Fungi</taxon>
        <taxon>Dikarya</taxon>
        <taxon>Ascomycota</taxon>
        <taxon>Pezizomycotina</taxon>
        <taxon>Sordariomycetes</taxon>
        <taxon>Hypocreomycetidae</taxon>
        <taxon>Hypocreales</taxon>
        <taxon>Hypocreaceae</taxon>
        <taxon>Cladobotryum</taxon>
    </lineage>
</organism>
<feature type="region of interest" description="Disordered" evidence="6">
    <location>
        <begin position="290"/>
        <end position="330"/>
    </location>
</feature>
<dbReference type="Proteomes" id="UP001338125">
    <property type="component" value="Unassembled WGS sequence"/>
</dbReference>
<gene>
    <name evidence="9" type="ORF">PT974_05497</name>
</gene>
<evidence type="ECO:0000256" key="1">
    <source>
        <dbReference type="ARBA" id="ARBA00004141"/>
    </source>
</evidence>
<keyword evidence="2 7" id="KW-0812">Transmembrane</keyword>
<feature type="transmembrane region" description="Helical" evidence="7">
    <location>
        <begin position="217"/>
        <end position="239"/>
    </location>
</feature>
<dbReference type="PANTHER" id="PTHR33048">
    <property type="entry name" value="PTH11-LIKE INTEGRAL MEMBRANE PROTEIN (AFU_ORTHOLOGUE AFUA_5G11245)"/>
    <property type="match status" value="1"/>
</dbReference>
<keyword evidence="4 7" id="KW-0472">Membrane</keyword>
<comment type="subcellular location">
    <subcellularLocation>
        <location evidence="1">Membrane</location>
        <topology evidence="1">Multi-pass membrane protein</topology>
    </subcellularLocation>
</comment>
<evidence type="ECO:0000256" key="2">
    <source>
        <dbReference type="ARBA" id="ARBA00022692"/>
    </source>
</evidence>
<feature type="transmembrane region" description="Helical" evidence="7">
    <location>
        <begin position="65"/>
        <end position="86"/>
    </location>
</feature>
<evidence type="ECO:0000256" key="3">
    <source>
        <dbReference type="ARBA" id="ARBA00022989"/>
    </source>
</evidence>
<sequence>MTQGSKSQYPGLPGFNPDNLQPWILAVNISMTILATITVVLRLASRRIRKQQLWWDDWMIIFSQIWLYITLALSFALYVGGVGIHADLLPPENPVFVAKWLVVCETMYVWNLVWTKLSVLLMYFRIFDFPLFRKMTYYIAGLVIAWVICITFLFIFICVPVQKLWYPSLPGHCISQVGTWIANAIATIFTDLAILLMPIPQIWRLQLRTTEKMGLTVAFSLGFFVVFASAYRTSVLFTYNHTDPTYTLAPTLGWTGIELAAGIISACLPTLLPVLRLFARRIGIKRNFLSPRNRGTTGASPSSGKQSNGSSRPSNPILTVGGQSTRRPSENHFYRLDEDTESDGSIPTDMELGAVQPMDPLGSLRPDTKGFKHTVRSYTTQTGPNGASNEIPLHGIRVQTEFEHSTITMR</sequence>
<comment type="caution">
    <text evidence="9">The sequence shown here is derived from an EMBL/GenBank/DDBJ whole genome shotgun (WGS) entry which is preliminary data.</text>
</comment>
<feature type="domain" description="Rhodopsin" evidence="8">
    <location>
        <begin position="41"/>
        <end position="276"/>
    </location>
</feature>
<dbReference type="Pfam" id="PF20684">
    <property type="entry name" value="Fung_rhodopsin"/>
    <property type="match status" value="1"/>
</dbReference>
<evidence type="ECO:0000313" key="10">
    <source>
        <dbReference type="Proteomes" id="UP001338125"/>
    </source>
</evidence>
<feature type="transmembrane region" description="Helical" evidence="7">
    <location>
        <begin position="106"/>
        <end position="124"/>
    </location>
</feature>
<dbReference type="EMBL" id="JAVFKD010000012">
    <property type="protein sequence ID" value="KAK5992099.1"/>
    <property type="molecule type" value="Genomic_DNA"/>
</dbReference>
<keyword evidence="10" id="KW-1185">Reference proteome</keyword>
<feature type="transmembrane region" description="Helical" evidence="7">
    <location>
        <begin position="20"/>
        <end position="44"/>
    </location>
</feature>
<evidence type="ECO:0000256" key="6">
    <source>
        <dbReference type="SAM" id="MobiDB-lite"/>
    </source>
</evidence>